<dbReference type="PRINTS" id="PR00455">
    <property type="entry name" value="HTHTETR"/>
</dbReference>
<keyword evidence="1 2" id="KW-0238">DNA-binding</keyword>
<dbReference type="RefSeq" id="WP_128149043.1">
    <property type="nucleotide sequence ID" value="NZ_SAVB01000011.1"/>
</dbReference>
<protein>
    <submittedName>
        <fullName evidence="4">TetR/AcrR family transcriptional regulator</fullName>
    </submittedName>
</protein>
<dbReference type="Pfam" id="PF00440">
    <property type="entry name" value="TetR_N"/>
    <property type="match status" value="1"/>
</dbReference>
<dbReference type="OrthoDB" id="7185252at2"/>
<evidence type="ECO:0000256" key="1">
    <source>
        <dbReference type="ARBA" id="ARBA00023125"/>
    </source>
</evidence>
<dbReference type="InterPro" id="IPR009057">
    <property type="entry name" value="Homeodomain-like_sf"/>
</dbReference>
<dbReference type="SUPFAM" id="SSF46689">
    <property type="entry name" value="Homeodomain-like"/>
    <property type="match status" value="1"/>
</dbReference>
<dbReference type="Proteomes" id="UP000286594">
    <property type="component" value="Unassembled WGS sequence"/>
</dbReference>
<evidence type="ECO:0000313" key="4">
    <source>
        <dbReference type="EMBL" id="RWR48252.1"/>
    </source>
</evidence>
<feature type="domain" description="HTH tetR-type" evidence="3">
    <location>
        <begin position="10"/>
        <end position="70"/>
    </location>
</feature>
<reference evidence="4 5" key="1">
    <citation type="submission" date="2019-01" db="EMBL/GenBank/DDBJ databases">
        <title>Sinorhodobacter populi sp. nov. isolated from the symptomatic bark tissue of Populus euramericana canker.</title>
        <authorList>
            <person name="Xu G."/>
        </authorList>
    </citation>
    <scope>NUCLEOTIDE SEQUENCE [LARGE SCALE GENOMIC DNA]</scope>
    <source>
        <strain evidence="4 5">CCTCC AB2012026</strain>
    </source>
</reference>
<dbReference type="GO" id="GO:0003700">
    <property type="term" value="F:DNA-binding transcription factor activity"/>
    <property type="evidence" value="ECO:0007669"/>
    <property type="project" value="TreeGrafter"/>
</dbReference>
<dbReference type="SUPFAM" id="SSF48498">
    <property type="entry name" value="Tetracyclin repressor-like, C-terminal domain"/>
    <property type="match status" value="1"/>
</dbReference>
<dbReference type="Gene3D" id="1.10.357.10">
    <property type="entry name" value="Tetracycline Repressor, domain 2"/>
    <property type="match status" value="1"/>
</dbReference>
<dbReference type="PANTHER" id="PTHR30055">
    <property type="entry name" value="HTH-TYPE TRANSCRIPTIONAL REGULATOR RUTR"/>
    <property type="match status" value="1"/>
</dbReference>
<accession>A0A443LGC6</accession>
<comment type="caution">
    <text evidence="4">The sequence shown here is derived from an EMBL/GenBank/DDBJ whole genome shotgun (WGS) entry which is preliminary data.</text>
</comment>
<evidence type="ECO:0000256" key="2">
    <source>
        <dbReference type="PROSITE-ProRule" id="PRU00335"/>
    </source>
</evidence>
<organism evidence="4 5">
    <name type="scientific">Paenirhodobacter ferrireducens</name>
    <dbReference type="NCBI Taxonomy" id="1215032"/>
    <lineage>
        <taxon>Bacteria</taxon>
        <taxon>Pseudomonadati</taxon>
        <taxon>Pseudomonadota</taxon>
        <taxon>Alphaproteobacteria</taxon>
        <taxon>Rhodobacterales</taxon>
        <taxon>Rhodobacter group</taxon>
        <taxon>Paenirhodobacter</taxon>
    </lineage>
</organism>
<gene>
    <name evidence="4" type="ORF">EOW65_10005</name>
</gene>
<sequence>MAGLRERQKAKRNRSILTAASALFGQVGYEAARIDAIAEAAEVSVGTFYNYFENKADLLLAIVSMEVEEVLHQGEAVVAAPPATAEAALLALISTYYDHSLVYLTKEMWRTAMALSIQHPETPFSRRYFELDAALADQVTALLRGLQVRGTIRRDADAAALGAVIFADLNALFAGFTMDEAMPLSSLSMQMAAHVAALTGLLAPPLRPVGAS</sequence>
<feature type="DNA-binding region" description="H-T-H motif" evidence="2">
    <location>
        <begin position="33"/>
        <end position="52"/>
    </location>
</feature>
<dbReference type="AlphaFoldDB" id="A0A443LGC6"/>
<dbReference type="InterPro" id="IPR001647">
    <property type="entry name" value="HTH_TetR"/>
</dbReference>
<evidence type="ECO:0000259" key="3">
    <source>
        <dbReference type="PROSITE" id="PS50977"/>
    </source>
</evidence>
<dbReference type="PANTHER" id="PTHR30055:SF226">
    <property type="entry name" value="HTH-TYPE TRANSCRIPTIONAL REGULATOR PKSA"/>
    <property type="match status" value="1"/>
</dbReference>
<dbReference type="PROSITE" id="PS50977">
    <property type="entry name" value="HTH_TETR_2"/>
    <property type="match status" value="1"/>
</dbReference>
<dbReference type="EMBL" id="SAVB01000011">
    <property type="protein sequence ID" value="RWR48252.1"/>
    <property type="molecule type" value="Genomic_DNA"/>
</dbReference>
<evidence type="ECO:0000313" key="5">
    <source>
        <dbReference type="Proteomes" id="UP000286594"/>
    </source>
</evidence>
<keyword evidence="5" id="KW-1185">Reference proteome</keyword>
<dbReference type="InterPro" id="IPR036271">
    <property type="entry name" value="Tet_transcr_reg_TetR-rel_C_sf"/>
</dbReference>
<dbReference type="InterPro" id="IPR050109">
    <property type="entry name" value="HTH-type_TetR-like_transc_reg"/>
</dbReference>
<proteinExistence type="predicted"/>
<dbReference type="GO" id="GO:0000976">
    <property type="term" value="F:transcription cis-regulatory region binding"/>
    <property type="evidence" value="ECO:0007669"/>
    <property type="project" value="TreeGrafter"/>
</dbReference>
<name>A0A443LGC6_9RHOB</name>